<feature type="non-terminal residue" evidence="1">
    <location>
        <position position="50"/>
    </location>
</feature>
<dbReference type="EMBL" id="JAMKFB020000016">
    <property type="protein sequence ID" value="KAL0171278.1"/>
    <property type="molecule type" value="Genomic_DNA"/>
</dbReference>
<evidence type="ECO:0000313" key="1">
    <source>
        <dbReference type="EMBL" id="KAL0171278.1"/>
    </source>
</evidence>
<proteinExistence type="predicted"/>
<reference evidence="1 2" key="1">
    <citation type="submission" date="2024-05" db="EMBL/GenBank/DDBJ databases">
        <title>Genome sequencing and assembly of Indian major carp, Cirrhinus mrigala (Hamilton, 1822).</title>
        <authorList>
            <person name="Mohindra V."/>
            <person name="Chowdhury L.M."/>
            <person name="Lal K."/>
            <person name="Jena J.K."/>
        </authorList>
    </citation>
    <scope>NUCLEOTIDE SEQUENCE [LARGE SCALE GENOMIC DNA]</scope>
    <source>
        <strain evidence="1">CM1030</strain>
        <tissue evidence="1">Blood</tissue>
    </source>
</reference>
<accession>A0ABD0PB16</accession>
<dbReference type="AlphaFoldDB" id="A0ABD0PB16"/>
<gene>
    <name evidence="1" type="ORF">M9458_031589</name>
</gene>
<comment type="caution">
    <text evidence="1">The sequence shown here is derived from an EMBL/GenBank/DDBJ whole genome shotgun (WGS) entry which is preliminary data.</text>
</comment>
<name>A0ABD0PB16_CIRMR</name>
<protein>
    <submittedName>
        <fullName evidence="1">Uncharacterized protein</fullName>
    </submittedName>
</protein>
<organism evidence="1 2">
    <name type="scientific">Cirrhinus mrigala</name>
    <name type="common">Mrigala</name>
    <dbReference type="NCBI Taxonomy" id="683832"/>
    <lineage>
        <taxon>Eukaryota</taxon>
        <taxon>Metazoa</taxon>
        <taxon>Chordata</taxon>
        <taxon>Craniata</taxon>
        <taxon>Vertebrata</taxon>
        <taxon>Euteleostomi</taxon>
        <taxon>Actinopterygii</taxon>
        <taxon>Neopterygii</taxon>
        <taxon>Teleostei</taxon>
        <taxon>Ostariophysi</taxon>
        <taxon>Cypriniformes</taxon>
        <taxon>Cyprinidae</taxon>
        <taxon>Labeoninae</taxon>
        <taxon>Labeonini</taxon>
        <taxon>Cirrhinus</taxon>
    </lineage>
</organism>
<evidence type="ECO:0000313" key="2">
    <source>
        <dbReference type="Proteomes" id="UP001529510"/>
    </source>
</evidence>
<sequence>LYYSMSPTFILIGPRGLILTEDLCVFGIRVNGEVLRRERERGLRDCRGEK</sequence>
<keyword evidence="2" id="KW-1185">Reference proteome</keyword>
<feature type="non-terminal residue" evidence="1">
    <location>
        <position position="1"/>
    </location>
</feature>
<dbReference type="Proteomes" id="UP001529510">
    <property type="component" value="Unassembled WGS sequence"/>
</dbReference>